<keyword evidence="4" id="KW-1185">Reference proteome</keyword>
<dbReference type="Gene3D" id="3.10.620.30">
    <property type="match status" value="1"/>
</dbReference>
<keyword evidence="1" id="KW-0472">Membrane</keyword>
<reference evidence="3 4" key="1">
    <citation type="submission" date="2017-07" db="EMBL/GenBank/DDBJ databases">
        <title>The genome sequence of Paludifilum halophilum highlights mechanisms for microbial adaptation to high salt environemnts.</title>
        <authorList>
            <person name="Belbahri L."/>
        </authorList>
    </citation>
    <scope>NUCLEOTIDE SEQUENCE [LARGE SCALE GENOMIC DNA]</scope>
    <source>
        <strain evidence="3 4">DSM 102817</strain>
    </source>
</reference>
<dbReference type="AlphaFoldDB" id="A0A235B7E0"/>
<accession>A0A235B7E0</accession>
<dbReference type="GO" id="GO:0005737">
    <property type="term" value="C:cytoplasm"/>
    <property type="evidence" value="ECO:0007669"/>
    <property type="project" value="TreeGrafter"/>
</dbReference>
<dbReference type="InterPro" id="IPR052557">
    <property type="entry name" value="CAP/Cytokinesis_protein"/>
</dbReference>
<dbReference type="InterPro" id="IPR002931">
    <property type="entry name" value="Transglutaminase-like"/>
</dbReference>
<evidence type="ECO:0000313" key="3">
    <source>
        <dbReference type="EMBL" id="OYD07515.1"/>
    </source>
</evidence>
<proteinExistence type="predicted"/>
<dbReference type="PANTHER" id="PTHR46333">
    <property type="entry name" value="CYTOKINESIS PROTEIN 3"/>
    <property type="match status" value="1"/>
</dbReference>
<dbReference type="SMART" id="SM00460">
    <property type="entry name" value="TGc"/>
    <property type="match status" value="1"/>
</dbReference>
<evidence type="ECO:0000256" key="1">
    <source>
        <dbReference type="SAM" id="Phobius"/>
    </source>
</evidence>
<name>A0A235B7E0_9BACL</name>
<evidence type="ECO:0000259" key="2">
    <source>
        <dbReference type="SMART" id="SM00460"/>
    </source>
</evidence>
<dbReference type="Proteomes" id="UP000215459">
    <property type="component" value="Unassembled WGS sequence"/>
</dbReference>
<feature type="domain" description="Transglutaminase-like" evidence="2">
    <location>
        <begin position="481"/>
        <end position="537"/>
    </location>
</feature>
<dbReference type="InterPro" id="IPR038765">
    <property type="entry name" value="Papain-like_cys_pep_sf"/>
</dbReference>
<comment type="caution">
    <text evidence="3">The sequence shown here is derived from an EMBL/GenBank/DDBJ whole genome shotgun (WGS) entry which is preliminary data.</text>
</comment>
<organism evidence="3 4">
    <name type="scientific">Paludifilum halophilum</name>
    <dbReference type="NCBI Taxonomy" id="1642702"/>
    <lineage>
        <taxon>Bacteria</taxon>
        <taxon>Bacillati</taxon>
        <taxon>Bacillota</taxon>
        <taxon>Bacilli</taxon>
        <taxon>Bacillales</taxon>
        <taxon>Thermoactinomycetaceae</taxon>
        <taxon>Paludifilum</taxon>
    </lineage>
</organism>
<keyword evidence="1" id="KW-1133">Transmembrane helix</keyword>
<dbReference type="EMBL" id="NOWF01000006">
    <property type="protein sequence ID" value="OYD07515.1"/>
    <property type="molecule type" value="Genomic_DNA"/>
</dbReference>
<dbReference type="Pfam" id="PF01841">
    <property type="entry name" value="Transglut_core"/>
    <property type="match status" value="1"/>
</dbReference>
<protein>
    <recommendedName>
        <fullName evidence="2">Transglutaminase-like domain-containing protein</fullName>
    </recommendedName>
</protein>
<keyword evidence="1" id="KW-0812">Transmembrane</keyword>
<feature type="transmembrane region" description="Helical" evidence="1">
    <location>
        <begin position="20"/>
        <end position="42"/>
    </location>
</feature>
<dbReference type="OrthoDB" id="9787782at2"/>
<gene>
    <name evidence="3" type="ORF">CHM34_11515</name>
</gene>
<evidence type="ECO:0000313" key="4">
    <source>
        <dbReference type="Proteomes" id="UP000215459"/>
    </source>
</evidence>
<sequence>MDLGFLPMGELMDLEKRTRMIVAVALAVLMALITGCGLLSPFQTDAKPKMSKWDRMAREKNESMDLKKLKLEPYAEKVGGELTSPEYEKFASNTRVRVAGSAEDYRDFRAKVAWIEVEKIDGPDSSDEDRFSYYAPLKQGKFDQTIRLFAGKGEYRVTVRLPSTKEKDRFYDLAQFEVTNVNPNWKRDISRTRIGREMDVKISRPVSGLTEAKGAFQLKGSLGKQPNHKVMIRLEKDGEQWEHLISTKNGRFSAQIPLFYGKGIHKLTVLVPDTDRENYFNEAASLWVKNRSEEKRNPIEYFKHYEKRGVKLEQPLSGGGSGNMKYRIKGRIDPDAPFAEETENLIVQTKKDGEEATYFIPVENYRFDDTFWLRFGPGEYEVTVNVPEITDERRDYFRFFGVARFTVRNTAEKDLRNLLPSRGIQSDSDQIEKLARKLTRGKEGEREKALAIYQYVAKNVRYDVQKFKNDTFEYDDSALKTLREKEGVCQDYSFLTIALLRSIGIETRFVEGYADGNRHAWVEVKVGGQWLTMDPTWGAGYIDENDRFIRKYSTKYFDPDPAEFQKTHRRTGVMY</sequence>
<dbReference type="SUPFAM" id="SSF54001">
    <property type="entry name" value="Cysteine proteinases"/>
    <property type="match status" value="1"/>
</dbReference>
<dbReference type="PANTHER" id="PTHR46333:SF2">
    <property type="entry name" value="CYTOKINESIS PROTEIN 3"/>
    <property type="match status" value="1"/>
</dbReference>